<organism evidence="2 3">
    <name type="scientific">Musicola paradisiaca (strain Ech703)</name>
    <name type="common">Dickeya paradisiaca</name>
    <name type="synonym">Dickeya dadantii</name>
    <dbReference type="NCBI Taxonomy" id="579405"/>
    <lineage>
        <taxon>Bacteria</taxon>
        <taxon>Pseudomonadati</taxon>
        <taxon>Pseudomonadota</taxon>
        <taxon>Gammaproteobacteria</taxon>
        <taxon>Enterobacterales</taxon>
        <taxon>Pectobacteriaceae</taxon>
        <taxon>Musicola</taxon>
    </lineage>
</organism>
<proteinExistence type="predicted"/>
<name>C6C328_MUSP7</name>
<dbReference type="SUPFAM" id="SSF160582">
    <property type="entry name" value="MbtH-like"/>
    <property type="match status" value="1"/>
</dbReference>
<protein>
    <submittedName>
        <fullName evidence="2">MbtH domain protein</fullName>
    </submittedName>
</protein>
<dbReference type="PANTHER" id="PTHR38444">
    <property type="entry name" value="ENTEROBACTIN BIOSYNTHESIS PROTEIN YBDZ"/>
    <property type="match status" value="1"/>
</dbReference>
<dbReference type="GO" id="GO:0005829">
    <property type="term" value="C:cytosol"/>
    <property type="evidence" value="ECO:0007669"/>
    <property type="project" value="TreeGrafter"/>
</dbReference>
<dbReference type="InterPro" id="IPR005153">
    <property type="entry name" value="MbtH-like_dom"/>
</dbReference>
<sequence>MSQESVNPFDDERLTFLVLINTQQQFSLWPEFAAIPAGWAAVFGPQSREACIGYTQAQWLDMRPAGVKTTSQA</sequence>
<evidence type="ECO:0000259" key="1">
    <source>
        <dbReference type="SMART" id="SM00923"/>
    </source>
</evidence>
<dbReference type="SMART" id="SM00923">
    <property type="entry name" value="MbtH"/>
    <property type="match status" value="1"/>
</dbReference>
<dbReference type="PANTHER" id="PTHR38444:SF1">
    <property type="entry name" value="ENTEROBACTIN BIOSYNTHESIS PROTEIN YBDZ"/>
    <property type="match status" value="1"/>
</dbReference>
<dbReference type="eggNOG" id="COG3251">
    <property type="taxonomic scope" value="Bacteria"/>
</dbReference>
<dbReference type="InterPro" id="IPR038020">
    <property type="entry name" value="MbtH-like_sf"/>
</dbReference>
<dbReference type="EMBL" id="CP001654">
    <property type="protein sequence ID" value="ACS85293.1"/>
    <property type="molecule type" value="Genomic_DNA"/>
</dbReference>
<accession>C6C328</accession>
<dbReference type="Proteomes" id="UP000002734">
    <property type="component" value="Chromosome"/>
</dbReference>
<evidence type="ECO:0000313" key="2">
    <source>
        <dbReference type="EMBL" id="ACS85293.1"/>
    </source>
</evidence>
<keyword evidence="3" id="KW-1185">Reference proteome</keyword>
<evidence type="ECO:0000313" key="3">
    <source>
        <dbReference type="Proteomes" id="UP000002734"/>
    </source>
</evidence>
<dbReference type="Gene3D" id="3.90.820.10">
    <property type="entry name" value="Structural Genomics, Unknown Function 30-nov-00 1gh9 Mol_id"/>
    <property type="match status" value="1"/>
</dbReference>
<dbReference type="HOGENOM" id="CLU_181321_1_0_6"/>
<reference evidence="2" key="1">
    <citation type="submission" date="2009-06" db="EMBL/GenBank/DDBJ databases">
        <title>Complete sequence of Dickeya dadantii Ech703.</title>
        <authorList>
            <consortium name="US DOE Joint Genome Institute"/>
            <person name="Lucas S."/>
            <person name="Copeland A."/>
            <person name="Lapidus A."/>
            <person name="Glavina del Rio T."/>
            <person name="Dalin E."/>
            <person name="Tice H."/>
            <person name="Bruce D."/>
            <person name="Goodwin L."/>
            <person name="Pitluck S."/>
            <person name="Chertkov O."/>
            <person name="Brettin T."/>
            <person name="Detter J.C."/>
            <person name="Han C."/>
            <person name="Larimer F."/>
            <person name="Land M."/>
            <person name="Hauser L."/>
            <person name="Kyrpides N."/>
            <person name="Mikhailova N."/>
            <person name="Balakrishnan V."/>
            <person name="Glasner J."/>
            <person name="Perna N.T."/>
        </authorList>
    </citation>
    <scope>NUCLEOTIDE SEQUENCE [LARGE SCALE GENOMIC DNA]</scope>
    <source>
        <strain evidence="2">Ech703</strain>
    </source>
</reference>
<dbReference type="KEGG" id="dda:Dd703_1493"/>
<dbReference type="AlphaFoldDB" id="C6C328"/>
<dbReference type="GO" id="GO:0019290">
    <property type="term" value="P:siderophore biosynthetic process"/>
    <property type="evidence" value="ECO:0007669"/>
    <property type="project" value="TreeGrafter"/>
</dbReference>
<dbReference type="STRING" id="579405.Dd703_1493"/>
<feature type="domain" description="MbtH-like" evidence="1">
    <location>
        <begin position="7"/>
        <end position="57"/>
    </location>
</feature>
<dbReference type="InterPro" id="IPR037407">
    <property type="entry name" value="MLP_fam"/>
</dbReference>
<dbReference type="RefSeq" id="WP_012765110.1">
    <property type="nucleotide sequence ID" value="NC_012880.1"/>
</dbReference>
<dbReference type="Pfam" id="PF03621">
    <property type="entry name" value="MbtH"/>
    <property type="match status" value="1"/>
</dbReference>
<gene>
    <name evidence="2" type="ordered locus">Dd703_1493</name>
</gene>